<protein>
    <submittedName>
        <fullName evidence="6">TetR-family transcriptional regulator</fullName>
    </submittedName>
</protein>
<dbReference type="SUPFAM" id="SSF46689">
    <property type="entry name" value="Homeodomain-like"/>
    <property type="match status" value="1"/>
</dbReference>
<dbReference type="PANTHER" id="PTHR30055">
    <property type="entry name" value="HTH-TYPE TRANSCRIPTIONAL REGULATOR RUTR"/>
    <property type="match status" value="1"/>
</dbReference>
<dbReference type="PROSITE" id="PS50977">
    <property type="entry name" value="HTH_TETR_2"/>
    <property type="match status" value="1"/>
</dbReference>
<evidence type="ECO:0000313" key="7">
    <source>
        <dbReference type="Proteomes" id="UP000654257"/>
    </source>
</evidence>
<feature type="domain" description="HTH tetR-type" evidence="5">
    <location>
        <begin position="6"/>
        <end position="65"/>
    </location>
</feature>
<evidence type="ECO:0000256" key="2">
    <source>
        <dbReference type="ARBA" id="ARBA00023125"/>
    </source>
</evidence>
<dbReference type="EMBL" id="BMCU01000004">
    <property type="protein sequence ID" value="GGG19570.1"/>
    <property type="molecule type" value="Genomic_DNA"/>
</dbReference>
<evidence type="ECO:0000256" key="1">
    <source>
        <dbReference type="ARBA" id="ARBA00023015"/>
    </source>
</evidence>
<reference evidence="6" key="2">
    <citation type="submission" date="2020-09" db="EMBL/GenBank/DDBJ databases">
        <authorList>
            <person name="Sun Q."/>
            <person name="Sedlacek I."/>
        </authorList>
    </citation>
    <scope>NUCLEOTIDE SEQUENCE</scope>
    <source>
        <strain evidence="6">CCM 7905</strain>
    </source>
</reference>
<sequence>MERRKARTRAALVTAAQTFIADGRVTAPVLEITHAADVGMGSFYNHFASKEELFQAAVNTALDDVGDYLDSLTGDLRDPVEMFTQSFRLTGRLFRVKPELTRVLLNAGTRYDTSGRGLAPRCLRDIRAGAALGRFDVDDPELALSLVAGALLAMGRLLMEHPERDDAVAVDRMTADLLRGLGIPTDEARELVRRPLPDSYRTDLDDVVGRAAR</sequence>
<dbReference type="Proteomes" id="UP000654257">
    <property type="component" value="Unassembled WGS sequence"/>
</dbReference>
<dbReference type="Pfam" id="PF21306">
    <property type="entry name" value="TetR_C_40"/>
    <property type="match status" value="1"/>
</dbReference>
<comment type="caution">
    <text evidence="6">The sequence shown here is derived from an EMBL/GenBank/DDBJ whole genome shotgun (WGS) entry which is preliminary data.</text>
</comment>
<name>A0A917LG44_9NOCA</name>
<dbReference type="InterPro" id="IPR049513">
    <property type="entry name" value="TetR_C_40"/>
</dbReference>
<evidence type="ECO:0000259" key="5">
    <source>
        <dbReference type="PROSITE" id="PS50977"/>
    </source>
</evidence>
<dbReference type="InterPro" id="IPR009057">
    <property type="entry name" value="Homeodomain-like_sf"/>
</dbReference>
<keyword evidence="3" id="KW-0804">Transcription</keyword>
<evidence type="ECO:0000256" key="4">
    <source>
        <dbReference type="PROSITE-ProRule" id="PRU00335"/>
    </source>
</evidence>
<dbReference type="Pfam" id="PF00440">
    <property type="entry name" value="TetR_N"/>
    <property type="match status" value="1"/>
</dbReference>
<gene>
    <name evidence="6" type="ORF">GCM10007304_36880</name>
</gene>
<keyword evidence="7" id="KW-1185">Reference proteome</keyword>
<proteinExistence type="predicted"/>
<feature type="DNA-binding region" description="H-T-H motif" evidence="4">
    <location>
        <begin position="28"/>
        <end position="47"/>
    </location>
</feature>
<evidence type="ECO:0000256" key="3">
    <source>
        <dbReference type="ARBA" id="ARBA00023163"/>
    </source>
</evidence>
<dbReference type="AlphaFoldDB" id="A0A917LG44"/>
<keyword evidence="1" id="KW-0805">Transcription regulation</keyword>
<dbReference type="InterPro" id="IPR050109">
    <property type="entry name" value="HTH-type_TetR-like_transc_reg"/>
</dbReference>
<dbReference type="GO" id="GO:0003700">
    <property type="term" value="F:DNA-binding transcription factor activity"/>
    <property type="evidence" value="ECO:0007669"/>
    <property type="project" value="TreeGrafter"/>
</dbReference>
<accession>A0A917LG44</accession>
<evidence type="ECO:0000313" key="6">
    <source>
        <dbReference type="EMBL" id="GGG19570.1"/>
    </source>
</evidence>
<dbReference type="GO" id="GO:0000976">
    <property type="term" value="F:transcription cis-regulatory region binding"/>
    <property type="evidence" value="ECO:0007669"/>
    <property type="project" value="TreeGrafter"/>
</dbReference>
<reference evidence="6" key="1">
    <citation type="journal article" date="2014" name="Int. J. Syst. Evol. Microbiol.">
        <title>Complete genome sequence of Corynebacterium casei LMG S-19264T (=DSM 44701T), isolated from a smear-ripened cheese.</title>
        <authorList>
            <consortium name="US DOE Joint Genome Institute (JGI-PGF)"/>
            <person name="Walter F."/>
            <person name="Albersmeier A."/>
            <person name="Kalinowski J."/>
            <person name="Ruckert C."/>
        </authorList>
    </citation>
    <scope>NUCLEOTIDE SEQUENCE</scope>
    <source>
        <strain evidence="6">CCM 7905</strain>
    </source>
</reference>
<keyword evidence="2 4" id="KW-0238">DNA-binding</keyword>
<dbReference type="PANTHER" id="PTHR30055:SF234">
    <property type="entry name" value="HTH-TYPE TRANSCRIPTIONAL REGULATOR BETI"/>
    <property type="match status" value="1"/>
</dbReference>
<organism evidence="6 7">
    <name type="scientific">Rhodococcoides trifolii</name>
    <dbReference type="NCBI Taxonomy" id="908250"/>
    <lineage>
        <taxon>Bacteria</taxon>
        <taxon>Bacillati</taxon>
        <taxon>Actinomycetota</taxon>
        <taxon>Actinomycetes</taxon>
        <taxon>Mycobacteriales</taxon>
        <taxon>Nocardiaceae</taxon>
        <taxon>Rhodococcoides</taxon>
    </lineage>
</organism>
<dbReference type="Gene3D" id="1.10.357.10">
    <property type="entry name" value="Tetracycline Repressor, domain 2"/>
    <property type="match status" value="1"/>
</dbReference>
<dbReference type="InterPro" id="IPR001647">
    <property type="entry name" value="HTH_TetR"/>
</dbReference>